<evidence type="ECO:0000256" key="2">
    <source>
        <dbReference type="HAMAP-Rule" id="MF_00634"/>
    </source>
</evidence>
<dbReference type="Pfam" id="PF02594">
    <property type="entry name" value="DUF167"/>
    <property type="match status" value="1"/>
</dbReference>
<dbReference type="NCBIfam" id="NF002348">
    <property type="entry name" value="PRK01310.1"/>
    <property type="match status" value="1"/>
</dbReference>
<dbReference type="SMART" id="SM01152">
    <property type="entry name" value="DUF167"/>
    <property type="match status" value="1"/>
</dbReference>
<dbReference type="RefSeq" id="WP_142022858.1">
    <property type="nucleotide sequence ID" value="NZ_JACXWY010000005.1"/>
</dbReference>
<evidence type="ECO:0000313" key="3">
    <source>
        <dbReference type="EMBL" id="MBD3846065.1"/>
    </source>
</evidence>
<dbReference type="SUPFAM" id="SSF69786">
    <property type="entry name" value="YggU-like"/>
    <property type="match status" value="1"/>
</dbReference>
<evidence type="ECO:0000313" key="4">
    <source>
        <dbReference type="Proteomes" id="UP000619295"/>
    </source>
</evidence>
<reference evidence="3" key="1">
    <citation type="submission" date="2020-09" db="EMBL/GenBank/DDBJ databases">
        <title>Bosea spartocytisi sp. nov. a root nodule endophyte of Spartocytisus supranubius in the high mountain ecosystem fo the Teide National Park (Canary Islands, Spain).</title>
        <authorList>
            <person name="Pulido-Suarez L."/>
            <person name="Peix A."/>
            <person name="Igual J.M."/>
            <person name="Socas-Perez N."/>
            <person name="Velazquez E."/>
            <person name="Flores-Felix J.D."/>
            <person name="Leon-Barrios M."/>
        </authorList>
    </citation>
    <scope>NUCLEOTIDE SEQUENCE</scope>
    <source>
        <strain evidence="3">SSUT16</strain>
    </source>
</reference>
<keyword evidence="4" id="KW-1185">Reference proteome</keyword>
<proteinExistence type="inferred from homology"/>
<dbReference type="InterPro" id="IPR003746">
    <property type="entry name" value="DUF167"/>
</dbReference>
<dbReference type="Gene3D" id="3.30.1200.10">
    <property type="entry name" value="YggU-like"/>
    <property type="match status" value="1"/>
</dbReference>
<dbReference type="HAMAP" id="MF_00634">
    <property type="entry name" value="UPF0235"/>
    <property type="match status" value="1"/>
</dbReference>
<evidence type="ECO:0000256" key="1">
    <source>
        <dbReference type="ARBA" id="ARBA00010364"/>
    </source>
</evidence>
<dbReference type="Proteomes" id="UP000619295">
    <property type="component" value="Unassembled WGS sequence"/>
</dbReference>
<sequence length="109" mass="11219">MSKAASPFWRETPSGVQVSVRLTPRGGRDALDGVETLADGRAVLKARVRAAPSEGEANAALVALVAKEFGLPRSQVTIAAGATARLKTVALQGDPAVLAARLRARFAAA</sequence>
<name>A0A927E9Y0_9HYPH</name>
<dbReference type="NCBIfam" id="TIGR00251">
    <property type="entry name" value="DUF167 family protein"/>
    <property type="match status" value="1"/>
</dbReference>
<comment type="caution">
    <text evidence="3">The sequence shown here is derived from an EMBL/GenBank/DDBJ whole genome shotgun (WGS) entry which is preliminary data.</text>
</comment>
<dbReference type="EMBL" id="JACXWY010000005">
    <property type="protein sequence ID" value="MBD3846065.1"/>
    <property type="molecule type" value="Genomic_DNA"/>
</dbReference>
<dbReference type="AlphaFoldDB" id="A0A927E9Y0"/>
<comment type="similarity">
    <text evidence="1 2">Belongs to the UPF0235 family.</text>
</comment>
<organism evidence="3 4">
    <name type="scientific">Bosea spartocytisi</name>
    <dbReference type="NCBI Taxonomy" id="2773451"/>
    <lineage>
        <taxon>Bacteria</taxon>
        <taxon>Pseudomonadati</taxon>
        <taxon>Pseudomonadota</taxon>
        <taxon>Alphaproteobacteria</taxon>
        <taxon>Hyphomicrobiales</taxon>
        <taxon>Boseaceae</taxon>
        <taxon>Bosea</taxon>
    </lineage>
</organism>
<dbReference type="InterPro" id="IPR036591">
    <property type="entry name" value="YggU-like_sf"/>
</dbReference>
<gene>
    <name evidence="3" type="ORF">IED13_10185</name>
</gene>
<accession>A0A927E9Y0</accession>
<protein>
    <recommendedName>
        <fullName evidence="2">UPF0235 protein IED13_10185</fullName>
    </recommendedName>
</protein>